<proteinExistence type="predicted"/>
<evidence type="ECO:0000313" key="1">
    <source>
        <dbReference type="EMBL" id="KAF9153505.1"/>
    </source>
</evidence>
<reference evidence="1" key="1">
    <citation type="journal article" date="2020" name="Fungal Divers.">
        <title>Resolving the Mortierellaceae phylogeny through synthesis of multi-gene phylogenetics and phylogenomics.</title>
        <authorList>
            <person name="Vandepol N."/>
            <person name="Liber J."/>
            <person name="Desiro A."/>
            <person name="Na H."/>
            <person name="Kennedy M."/>
            <person name="Barry K."/>
            <person name="Grigoriev I.V."/>
            <person name="Miller A.N."/>
            <person name="O'Donnell K."/>
            <person name="Stajich J.E."/>
            <person name="Bonito G."/>
        </authorList>
    </citation>
    <scope>NUCLEOTIDE SEQUENCE</scope>
    <source>
        <strain evidence="1">NRRL 6426</strain>
    </source>
</reference>
<dbReference type="Proteomes" id="UP000748756">
    <property type="component" value="Unassembled WGS sequence"/>
</dbReference>
<protein>
    <submittedName>
        <fullName evidence="1">Uncharacterized protein</fullName>
    </submittedName>
</protein>
<name>A0A9P5VDF6_9FUNG</name>
<accession>A0A9P5VDF6</accession>
<dbReference type="AlphaFoldDB" id="A0A9P5VDF6"/>
<organism evidence="1 2">
    <name type="scientific">Linnemannia schmuckeri</name>
    <dbReference type="NCBI Taxonomy" id="64567"/>
    <lineage>
        <taxon>Eukaryota</taxon>
        <taxon>Fungi</taxon>
        <taxon>Fungi incertae sedis</taxon>
        <taxon>Mucoromycota</taxon>
        <taxon>Mortierellomycotina</taxon>
        <taxon>Mortierellomycetes</taxon>
        <taxon>Mortierellales</taxon>
        <taxon>Mortierellaceae</taxon>
        <taxon>Linnemannia</taxon>
    </lineage>
</organism>
<evidence type="ECO:0000313" key="2">
    <source>
        <dbReference type="Proteomes" id="UP000748756"/>
    </source>
</evidence>
<comment type="caution">
    <text evidence="1">The sequence shown here is derived from an EMBL/GenBank/DDBJ whole genome shotgun (WGS) entry which is preliminary data.</text>
</comment>
<keyword evidence="2" id="KW-1185">Reference proteome</keyword>
<sequence>MERLLVLRASTHGYPDETVIGNDHLYTFAARNIMHSNMAFWTRFPLTPEALPPQPMGKIYGTSTVFYDWYANSRALLYAKDSNVSLTHI</sequence>
<dbReference type="EMBL" id="JAAAUQ010000171">
    <property type="protein sequence ID" value="KAF9153505.1"/>
    <property type="molecule type" value="Genomic_DNA"/>
</dbReference>
<gene>
    <name evidence="1" type="ORF">BG015_003285</name>
</gene>